<protein>
    <submittedName>
        <fullName evidence="12">von Willebrand factor A domain-containing protein 7-like</fullName>
    </submittedName>
</protein>
<feature type="domain" description="Hemicentin/VWA7 galactose-binding" evidence="8">
    <location>
        <begin position="531"/>
        <end position="612"/>
    </location>
</feature>
<keyword evidence="2" id="KW-0964">Secreted</keyword>
<sequence>MSFVCGILLILYSTGTVSCFPANDIVGEPRTKSHSYITLEAIYKTTATFLERLQIANDTKQSPSLKVSTFFGSDGDSLQKFLSTIAEINNRMNEVKRDKAFESQYNVNGERIIEAHLLIKRFRNNVKTLSGNKRNIKNKLLPIRANIANILYIIQEFYSNTNWIELHGSTIYKDFGQDIDELEVDIASTKENTCTNCEYVNGVERCENNIIGTKLTSGYKSGQDVSKPLKQGNDGKCSHGTRDDVSKNFTAVGGIYKGRSIQTEAPHSYLHEAAAAAAVKATEYYLIDQERGLHQLMGEETFRDVFSIRTREDIIKTSLTFVIDVTGSMGDDINGVKTATKNIVNEAKDSAFVPKNYILVTFSDPASLTTGRETSDPYTMLDWLDEIIVSGGDDCPEYAMTGLLKGIEMSNNNSKIYVLTDADAKDEHLRDEVTNGIRRKNLEPVFIITGQCSRKKRDVSQHSEEHTNFHREKRSSISVFEKIARETGGKVYEIKVAEVEIIVEKEIKETFPSSNVFVTWFELPMGPLTNTKEIPVDGYIKTLRIAVQPVRSKSDVALFSPNGTVVSFEEKHEQRELSRDMLTLLIKNPEEGEWRLANNGANAVSVNVTAQSALDFSSSILEISTGGESYQLSGNPITGNGYSVVVDIQNLNKNSTCSDIVLLDDNGNDVMEIPVDRIPSMWIARYTGHFVANNKSSVIQIRGTDDQGNPILRTRYMSIMPVSVQLHIVPLFGDLRLYEASNISFLLTNTGDVSVQFVVTISNGTADVSIQKGNLDGKEIYNGLVTITPNSLETQLLNFHVTLENYTGTIQSETRRYYVSDARNADCTVIEYPMMCPIESLNTGNCSSYKWTAFVEVSSGTIRESKIKVSTDEVVIDHHNLTDANFSVEISISGHCCTESFVISIIDKNSYFDQCRFVLSNQPLTVVRIPMTNIQTTEKEPTPTQGDDPPVLQMALGFGFLGIILLGLLIFIICIKMRSRQSVQEETANCQKLNTYEKVVK</sequence>
<feature type="signal peptide" evidence="7">
    <location>
        <begin position="1"/>
        <end position="19"/>
    </location>
</feature>
<proteinExistence type="predicted"/>
<keyword evidence="3 7" id="KW-0732">Signal</keyword>
<keyword evidence="6" id="KW-1133">Transmembrane helix</keyword>
<feature type="chain" id="PRO_5034049235" evidence="7">
    <location>
        <begin position="20"/>
        <end position="1001"/>
    </location>
</feature>
<dbReference type="GeneID" id="111100870"/>
<evidence type="ECO:0000313" key="11">
    <source>
        <dbReference type="Proteomes" id="UP000694844"/>
    </source>
</evidence>
<evidence type="ECO:0000256" key="4">
    <source>
        <dbReference type="ARBA" id="ARBA00023180"/>
    </source>
</evidence>
<accession>A0A8B8AB57</accession>
<evidence type="ECO:0000256" key="5">
    <source>
        <dbReference type="SAM" id="Coils"/>
    </source>
</evidence>
<reference evidence="11" key="1">
    <citation type="submission" date="2024-06" db="UniProtKB">
        <authorList>
            <consortium name="RefSeq"/>
        </authorList>
    </citation>
    <scope>NUCLEOTIDE SEQUENCE [LARGE SCALE GENOMIC DNA]</scope>
</reference>
<dbReference type="RefSeq" id="XP_022288711.1">
    <property type="nucleotide sequence ID" value="XM_022433003.1"/>
</dbReference>
<evidence type="ECO:0000256" key="2">
    <source>
        <dbReference type="ARBA" id="ARBA00022525"/>
    </source>
</evidence>
<dbReference type="InterPro" id="IPR056861">
    <property type="entry name" value="HMCN1-like_VWA"/>
</dbReference>
<evidence type="ECO:0000259" key="9">
    <source>
        <dbReference type="Pfam" id="PF25106"/>
    </source>
</evidence>
<reference evidence="12" key="2">
    <citation type="submission" date="2025-08" db="UniProtKB">
        <authorList>
            <consortium name="RefSeq"/>
        </authorList>
    </citation>
    <scope>IDENTIFICATION</scope>
    <source>
        <tissue evidence="12">Whole sample</tissue>
    </source>
</reference>
<evidence type="ECO:0000259" key="10">
    <source>
        <dbReference type="Pfam" id="PF25107"/>
    </source>
</evidence>
<dbReference type="Gene3D" id="3.40.50.410">
    <property type="entry name" value="von Willebrand factor, type A domain"/>
    <property type="match status" value="1"/>
</dbReference>
<dbReference type="CDD" id="cd00198">
    <property type="entry name" value="vWFA"/>
    <property type="match status" value="1"/>
</dbReference>
<dbReference type="Pfam" id="PF25106">
    <property type="entry name" value="VWA_4"/>
    <property type="match status" value="1"/>
</dbReference>
<dbReference type="GO" id="GO:0005576">
    <property type="term" value="C:extracellular region"/>
    <property type="evidence" value="ECO:0007669"/>
    <property type="project" value="UniProtKB-SubCell"/>
</dbReference>
<evidence type="ECO:0000256" key="6">
    <source>
        <dbReference type="SAM" id="Phobius"/>
    </source>
</evidence>
<feature type="coiled-coil region" evidence="5">
    <location>
        <begin position="78"/>
        <end position="139"/>
    </location>
</feature>
<dbReference type="InterPro" id="IPR056475">
    <property type="entry name" value="GBD_Hemicentin/VWA7"/>
</dbReference>
<feature type="domain" description="VWA7 N-terminal" evidence="10">
    <location>
        <begin position="76"/>
        <end position="288"/>
    </location>
</feature>
<keyword evidence="6" id="KW-0812">Transmembrane</keyword>
<dbReference type="PANTHER" id="PTHR14905">
    <property type="entry name" value="NG37"/>
    <property type="match status" value="1"/>
</dbReference>
<feature type="transmembrane region" description="Helical" evidence="6">
    <location>
        <begin position="951"/>
        <end position="975"/>
    </location>
</feature>
<keyword evidence="4" id="KW-0325">Glycoprotein</keyword>
<keyword evidence="11" id="KW-1185">Reference proteome</keyword>
<organism evidence="11 12">
    <name type="scientific">Crassostrea virginica</name>
    <name type="common">Eastern oyster</name>
    <dbReference type="NCBI Taxonomy" id="6565"/>
    <lineage>
        <taxon>Eukaryota</taxon>
        <taxon>Metazoa</taxon>
        <taxon>Spiralia</taxon>
        <taxon>Lophotrochozoa</taxon>
        <taxon>Mollusca</taxon>
        <taxon>Bivalvia</taxon>
        <taxon>Autobranchia</taxon>
        <taxon>Pteriomorphia</taxon>
        <taxon>Ostreida</taxon>
        <taxon>Ostreoidea</taxon>
        <taxon>Ostreidae</taxon>
        <taxon>Crassostrea</taxon>
    </lineage>
</organism>
<feature type="domain" description="Hemicentin-1-like von Willebrand factor A" evidence="9">
    <location>
        <begin position="318"/>
        <end position="495"/>
    </location>
</feature>
<evidence type="ECO:0000256" key="1">
    <source>
        <dbReference type="ARBA" id="ARBA00004613"/>
    </source>
</evidence>
<dbReference type="SUPFAM" id="SSF53300">
    <property type="entry name" value="vWA-like"/>
    <property type="match status" value="1"/>
</dbReference>
<dbReference type="KEGG" id="cvn:111100870"/>
<evidence type="ECO:0000256" key="7">
    <source>
        <dbReference type="SAM" id="SignalP"/>
    </source>
</evidence>
<gene>
    <name evidence="12" type="primary">LOC111100870</name>
</gene>
<keyword evidence="6" id="KW-0472">Membrane</keyword>
<dbReference type="OrthoDB" id="6161097at2759"/>
<keyword evidence="5" id="KW-0175">Coiled coil</keyword>
<dbReference type="InterPro" id="IPR036465">
    <property type="entry name" value="vWFA_dom_sf"/>
</dbReference>
<evidence type="ECO:0000256" key="3">
    <source>
        <dbReference type="ARBA" id="ARBA00022729"/>
    </source>
</evidence>
<dbReference type="PANTHER" id="PTHR14905:SF21">
    <property type="entry name" value="VWFA DOMAIN-CONTAINING PROTEIN"/>
    <property type="match status" value="1"/>
</dbReference>
<dbReference type="AlphaFoldDB" id="A0A8B8AB57"/>
<evidence type="ECO:0000259" key="8">
    <source>
        <dbReference type="Pfam" id="PF23560"/>
    </source>
</evidence>
<name>A0A8B8AB57_CRAVI</name>
<comment type="subcellular location">
    <subcellularLocation>
        <location evidence="1">Secreted</location>
    </subcellularLocation>
</comment>
<dbReference type="Pfam" id="PF25107">
    <property type="entry name" value="VWA7_N"/>
    <property type="match status" value="1"/>
</dbReference>
<dbReference type="InterPro" id="IPR056862">
    <property type="entry name" value="VWA7_N"/>
</dbReference>
<evidence type="ECO:0000313" key="12">
    <source>
        <dbReference type="RefSeq" id="XP_022288711.1"/>
    </source>
</evidence>
<dbReference type="InterPro" id="IPR052577">
    <property type="entry name" value="VWA7"/>
</dbReference>
<dbReference type="Proteomes" id="UP000694844">
    <property type="component" value="Chromosome 1"/>
</dbReference>
<dbReference type="Pfam" id="PF23560">
    <property type="entry name" value="GBD_Hemicentin"/>
    <property type="match status" value="1"/>
</dbReference>